<sequence>MTTPRALQSRLSFHYTFAQVSGSGPNSDSAEERSLELFQRRLRLSEPRKPQPAPSAQLENISTIFVRTAPLMIINPNKQSNDGRMARWWPPQIIFSVTWRVRGTSCFPVWVFIFKGMRSGSCCLGHDGHQQPMAVARQWPSASESLGRPTYQRCLADTLLCLEETRTQSAAYRRRVQSKKEYLS</sequence>
<name>A0AAV7PPW3_PLEWA</name>
<organism evidence="1 2">
    <name type="scientific">Pleurodeles waltl</name>
    <name type="common">Iberian ribbed newt</name>
    <dbReference type="NCBI Taxonomy" id="8319"/>
    <lineage>
        <taxon>Eukaryota</taxon>
        <taxon>Metazoa</taxon>
        <taxon>Chordata</taxon>
        <taxon>Craniata</taxon>
        <taxon>Vertebrata</taxon>
        <taxon>Euteleostomi</taxon>
        <taxon>Amphibia</taxon>
        <taxon>Batrachia</taxon>
        <taxon>Caudata</taxon>
        <taxon>Salamandroidea</taxon>
        <taxon>Salamandridae</taxon>
        <taxon>Pleurodelinae</taxon>
        <taxon>Pleurodeles</taxon>
    </lineage>
</organism>
<evidence type="ECO:0000313" key="2">
    <source>
        <dbReference type="Proteomes" id="UP001066276"/>
    </source>
</evidence>
<gene>
    <name evidence="1" type="ORF">NDU88_007643</name>
</gene>
<accession>A0AAV7PPW3</accession>
<dbReference type="EMBL" id="JANPWB010000011">
    <property type="protein sequence ID" value="KAJ1129272.1"/>
    <property type="molecule type" value="Genomic_DNA"/>
</dbReference>
<dbReference type="AlphaFoldDB" id="A0AAV7PPW3"/>
<protein>
    <submittedName>
        <fullName evidence="1">Uncharacterized protein</fullName>
    </submittedName>
</protein>
<dbReference type="Proteomes" id="UP001066276">
    <property type="component" value="Chromosome 7"/>
</dbReference>
<proteinExistence type="predicted"/>
<evidence type="ECO:0000313" key="1">
    <source>
        <dbReference type="EMBL" id="KAJ1129272.1"/>
    </source>
</evidence>
<reference evidence="1" key="1">
    <citation type="journal article" date="2022" name="bioRxiv">
        <title>Sequencing and chromosome-scale assembly of the giantPleurodeles waltlgenome.</title>
        <authorList>
            <person name="Brown T."/>
            <person name="Elewa A."/>
            <person name="Iarovenko S."/>
            <person name="Subramanian E."/>
            <person name="Araus A.J."/>
            <person name="Petzold A."/>
            <person name="Susuki M."/>
            <person name="Suzuki K.-i.T."/>
            <person name="Hayashi T."/>
            <person name="Toyoda A."/>
            <person name="Oliveira C."/>
            <person name="Osipova E."/>
            <person name="Leigh N.D."/>
            <person name="Simon A."/>
            <person name="Yun M.H."/>
        </authorList>
    </citation>
    <scope>NUCLEOTIDE SEQUENCE</scope>
    <source>
        <strain evidence="1">20211129_DDA</strain>
        <tissue evidence="1">Liver</tissue>
    </source>
</reference>
<comment type="caution">
    <text evidence="1">The sequence shown here is derived from an EMBL/GenBank/DDBJ whole genome shotgun (WGS) entry which is preliminary data.</text>
</comment>
<keyword evidence="2" id="KW-1185">Reference proteome</keyword>